<dbReference type="EMBL" id="CP002480">
    <property type="protein sequence ID" value="ADW69075.1"/>
    <property type="molecule type" value="Genomic_DNA"/>
</dbReference>
<evidence type="ECO:0000256" key="1">
    <source>
        <dbReference type="SAM" id="MobiDB-lite"/>
    </source>
</evidence>
<feature type="transmembrane region" description="Helical" evidence="2">
    <location>
        <begin position="150"/>
        <end position="169"/>
    </location>
</feature>
<feature type="transmembrane region" description="Helical" evidence="2">
    <location>
        <begin position="117"/>
        <end position="138"/>
    </location>
</feature>
<keyword evidence="2" id="KW-0812">Transmembrane</keyword>
<dbReference type="STRING" id="1198114.AciX9_2030"/>
<protein>
    <submittedName>
        <fullName evidence="3">Uncharacterized protein</fullName>
    </submittedName>
</protein>
<dbReference type="PaxDb" id="1198114-AciX9_2030"/>
<feature type="compositionally biased region" description="Pro residues" evidence="1">
    <location>
        <begin position="181"/>
        <end position="190"/>
    </location>
</feature>
<evidence type="ECO:0000256" key="2">
    <source>
        <dbReference type="SAM" id="Phobius"/>
    </source>
</evidence>
<gene>
    <name evidence="3" type="ordered locus">AciX9_2030</name>
</gene>
<proteinExistence type="predicted"/>
<dbReference type="HOGENOM" id="CLU_1155144_0_0_0"/>
<keyword evidence="4" id="KW-1185">Reference proteome</keyword>
<reference evidence="4" key="1">
    <citation type="submission" date="2011-01" db="EMBL/GenBank/DDBJ databases">
        <title>Complete sequence of chromosome of Acidobacterium sp. MP5ACTX9.</title>
        <authorList>
            <consortium name="US DOE Joint Genome Institute"/>
            <person name="Lucas S."/>
            <person name="Copeland A."/>
            <person name="Lapidus A."/>
            <person name="Cheng J.-F."/>
            <person name="Goodwin L."/>
            <person name="Pitluck S."/>
            <person name="Teshima H."/>
            <person name="Detter J.C."/>
            <person name="Han C."/>
            <person name="Tapia R."/>
            <person name="Land M."/>
            <person name="Hauser L."/>
            <person name="Kyrpides N."/>
            <person name="Ivanova N."/>
            <person name="Ovchinnikova G."/>
            <person name="Pagani I."/>
            <person name="Rawat S.R."/>
            <person name="Mannisto M."/>
            <person name="Haggblom M.M."/>
            <person name="Woyke T."/>
        </authorList>
    </citation>
    <scope>NUCLEOTIDE SEQUENCE [LARGE SCALE GENOMIC DNA]</scope>
    <source>
        <strain evidence="4">MP5ACTX9</strain>
    </source>
</reference>
<dbReference type="AlphaFoldDB" id="E8X1C1"/>
<evidence type="ECO:0000313" key="3">
    <source>
        <dbReference type="EMBL" id="ADW69075.1"/>
    </source>
</evidence>
<keyword evidence="2" id="KW-1133">Transmembrane helix</keyword>
<feature type="transmembrane region" description="Helical" evidence="2">
    <location>
        <begin position="39"/>
        <end position="65"/>
    </location>
</feature>
<accession>E8X1C1</accession>
<keyword evidence="2" id="KW-0472">Membrane</keyword>
<evidence type="ECO:0000313" key="4">
    <source>
        <dbReference type="Proteomes" id="UP000000343"/>
    </source>
</evidence>
<dbReference type="KEGG" id="acm:AciX9_2030"/>
<dbReference type="Proteomes" id="UP000000343">
    <property type="component" value="Chromosome"/>
</dbReference>
<organism evidence="4">
    <name type="scientific">Granulicella tundricola (strain ATCC BAA-1859 / DSM 23138 / MP5ACTX9)</name>
    <dbReference type="NCBI Taxonomy" id="1198114"/>
    <lineage>
        <taxon>Bacteria</taxon>
        <taxon>Pseudomonadati</taxon>
        <taxon>Acidobacteriota</taxon>
        <taxon>Terriglobia</taxon>
        <taxon>Terriglobales</taxon>
        <taxon>Acidobacteriaceae</taxon>
        <taxon>Granulicella</taxon>
    </lineage>
</organism>
<name>E8X1C1_GRATM</name>
<feature type="transmembrane region" description="Helical" evidence="2">
    <location>
        <begin position="6"/>
        <end position="27"/>
    </location>
</feature>
<sequence length="240" mass="25929">MLPLAFAFIVFLFLLVGAVAFVLSALVPRLRRFAFSSSLWIAVWGPCTVLLVTLAGVGIFTGAAITQGGHLQAVRAPQLLKAVGWSYLVCGVLGTLVVATATAWIHQALIQRVTFALFRIYATLVAGGIGSVFGWAFGWWIAAHSLSHGWALWLASMLVLIPAFGVAAYKSAGQLRETHPPISPGSPPKNLPDRDSRKPRLRPDLADLHIAPTRIPIYHEPCLTFESRNVQPSSNVVCIL</sequence>
<feature type="region of interest" description="Disordered" evidence="1">
    <location>
        <begin position="178"/>
        <end position="197"/>
    </location>
</feature>
<feature type="transmembrane region" description="Helical" evidence="2">
    <location>
        <begin position="85"/>
        <end position="105"/>
    </location>
</feature>